<dbReference type="PROSITE" id="PS00668">
    <property type="entry name" value="COMPLEX1_ND1_2"/>
    <property type="match status" value="1"/>
</dbReference>
<comment type="catalytic activity">
    <reaction evidence="8">
        <text>a ubiquinone + NADH + 5 H(+)(in) = a ubiquinol + NAD(+) + 4 H(+)(out)</text>
        <dbReference type="Rhea" id="RHEA:29091"/>
        <dbReference type="Rhea" id="RHEA-COMP:9565"/>
        <dbReference type="Rhea" id="RHEA-COMP:9566"/>
        <dbReference type="ChEBI" id="CHEBI:15378"/>
        <dbReference type="ChEBI" id="CHEBI:16389"/>
        <dbReference type="ChEBI" id="CHEBI:17976"/>
        <dbReference type="ChEBI" id="CHEBI:57540"/>
        <dbReference type="ChEBI" id="CHEBI:57945"/>
        <dbReference type="EC" id="7.1.1.2"/>
    </reaction>
</comment>
<dbReference type="AlphaFoldDB" id="A0A0U1UNV0"/>
<keyword evidence="6 9" id="KW-0472">Membrane</keyword>
<dbReference type="PANTHER" id="PTHR11432:SF3">
    <property type="entry name" value="NADH-UBIQUINONE OXIDOREDUCTASE CHAIN 1"/>
    <property type="match status" value="1"/>
</dbReference>
<proteinExistence type="inferred from homology"/>
<dbReference type="GO" id="GO:0009060">
    <property type="term" value="P:aerobic respiration"/>
    <property type="evidence" value="ECO:0007669"/>
    <property type="project" value="TreeGrafter"/>
</dbReference>
<evidence type="ECO:0000256" key="5">
    <source>
        <dbReference type="ARBA" id="ARBA00022989"/>
    </source>
</evidence>
<sequence length="299" mass="33567">MGAVLTLVLAMVAVAFFTLLERKVLGYIHIRKGPNKPGPAGTLVPFADAVKLFLKEMSYPLLSNKTLFNMICVLIMLTPMLLWLSFPLKSSHSVHFLGIIYILAIASIGVYGTLGAGWSSNSKYSMLGAIRAVAQTISYEVSMTIIVLGAIMFSMWDVSQDKQMTVMNWMTMVFLMFAVSVLAEANRSPFDFAEGESELVSGFNTEYSSVLFVMVFLAEYMSIIFMSALCSMLFMSTLFSELVIFLLLIGVFYIWARGTLPRFRYDQLMYLAWKCFLPMTLGFLVFISVIFSYIKTLKV</sequence>
<feature type="transmembrane region" description="Helical" evidence="9">
    <location>
        <begin position="238"/>
        <end position="256"/>
    </location>
</feature>
<geneLocation type="mitochondrion" evidence="10"/>
<feature type="transmembrane region" description="Helical" evidence="9">
    <location>
        <begin position="207"/>
        <end position="226"/>
    </location>
</feature>
<keyword evidence="8 10" id="KW-0496">Mitochondrion</keyword>
<dbReference type="InterPro" id="IPR018086">
    <property type="entry name" value="NADH_UbQ_OxRdtase_su1_CS"/>
</dbReference>
<feature type="transmembrane region" description="Helical" evidence="9">
    <location>
        <begin position="168"/>
        <end position="187"/>
    </location>
</feature>
<comment type="subcellular location">
    <subcellularLocation>
        <location evidence="1">Membrane</location>
        <topology evidence="1">Multi-pass membrane protein</topology>
    </subcellularLocation>
    <subcellularLocation>
        <location evidence="7">Mitochondrion inner membrane</location>
        <topology evidence="7">Multi-pass membrane protein</topology>
    </subcellularLocation>
</comment>
<evidence type="ECO:0000256" key="1">
    <source>
        <dbReference type="ARBA" id="ARBA00004141"/>
    </source>
</evidence>
<evidence type="ECO:0000256" key="8">
    <source>
        <dbReference type="RuleBase" id="RU000473"/>
    </source>
</evidence>
<evidence type="ECO:0000256" key="3">
    <source>
        <dbReference type="ARBA" id="ARBA00021009"/>
    </source>
</evidence>
<protein>
    <recommendedName>
        <fullName evidence="3 8">NADH-ubiquinone oxidoreductase chain 1</fullName>
        <ecNumber evidence="8">7.1.1.2</ecNumber>
    </recommendedName>
</protein>
<evidence type="ECO:0000256" key="6">
    <source>
        <dbReference type="ARBA" id="ARBA00023136"/>
    </source>
</evidence>
<dbReference type="PANTHER" id="PTHR11432">
    <property type="entry name" value="NADH DEHYDROGENASE SUBUNIT 1"/>
    <property type="match status" value="1"/>
</dbReference>
<feature type="transmembrane region" description="Helical" evidence="9">
    <location>
        <begin position="276"/>
        <end position="294"/>
    </location>
</feature>
<keyword evidence="8" id="KW-0830">Ubiquinone</keyword>
<feature type="transmembrane region" description="Helical" evidence="9">
    <location>
        <begin position="66"/>
        <end position="84"/>
    </location>
</feature>
<dbReference type="GO" id="GO:0003954">
    <property type="term" value="F:NADH dehydrogenase activity"/>
    <property type="evidence" value="ECO:0007669"/>
    <property type="project" value="TreeGrafter"/>
</dbReference>
<organism evidence="10">
    <name type="scientific">Zonosagitta nagae</name>
    <dbReference type="NCBI Taxonomy" id="648573"/>
    <lineage>
        <taxon>Eukaryota</taxon>
        <taxon>Metazoa</taxon>
        <taxon>Spiralia</taxon>
        <taxon>Gnathifera</taxon>
        <taxon>Chaetognatha</taxon>
        <taxon>Sagittoidea</taxon>
        <taxon>Aphragmophora</taxon>
        <taxon>Ctenodontina</taxon>
        <taxon>Sagittidae</taxon>
        <taxon>Zonosagitta</taxon>
    </lineage>
</organism>
<evidence type="ECO:0000256" key="7">
    <source>
        <dbReference type="RuleBase" id="RU000471"/>
    </source>
</evidence>
<accession>A0A0U1UNV0</accession>
<keyword evidence="7" id="KW-0520">NAD</keyword>
<evidence type="ECO:0000313" key="10">
    <source>
        <dbReference type="EMBL" id="AGS47800.1"/>
    </source>
</evidence>
<dbReference type="EMBL" id="KF051939">
    <property type="protein sequence ID" value="AGS47800.1"/>
    <property type="molecule type" value="Genomic_DNA"/>
</dbReference>
<keyword evidence="5 9" id="KW-1133">Transmembrane helix</keyword>
<comment type="similarity">
    <text evidence="2 7">Belongs to the complex I subunit 1 family.</text>
</comment>
<reference evidence="10" key="1">
    <citation type="submission" date="2013-05" db="EMBL/GenBank/DDBJ databases">
        <title>The mitochondrial genome of Zonosagitta nagae.</title>
        <authorList>
            <person name="Shen X."/>
        </authorList>
    </citation>
    <scope>NUCLEOTIDE SEQUENCE</scope>
</reference>
<dbReference type="InterPro" id="IPR001694">
    <property type="entry name" value="NADH_UbQ_OxRdtase_su1/FPO"/>
</dbReference>
<evidence type="ECO:0000256" key="4">
    <source>
        <dbReference type="ARBA" id="ARBA00022692"/>
    </source>
</evidence>
<evidence type="ECO:0000256" key="2">
    <source>
        <dbReference type="ARBA" id="ARBA00010535"/>
    </source>
</evidence>
<evidence type="ECO:0000256" key="9">
    <source>
        <dbReference type="SAM" id="Phobius"/>
    </source>
</evidence>
<dbReference type="GO" id="GO:0008137">
    <property type="term" value="F:NADH dehydrogenase (ubiquinone) activity"/>
    <property type="evidence" value="ECO:0007669"/>
    <property type="project" value="UniProtKB-EC"/>
</dbReference>
<feature type="transmembrane region" description="Helical" evidence="9">
    <location>
        <begin position="137"/>
        <end position="156"/>
    </location>
</feature>
<dbReference type="GO" id="GO:0005743">
    <property type="term" value="C:mitochondrial inner membrane"/>
    <property type="evidence" value="ECO:0007669"/>
    <property type="project" value="UniProtKB-SubCell"/>
</dbReference>
<feature type="transmembrane region" description="Helical" evidence="9">
    <location>
        <begin position="96"/>
        <end position="117"/>
    </location>
</feature>
<name>A0A0U1UNV0_9BILA</name>
<dbReference type="EC" id="7.1.1.2" evidence="8"/>
<dbReference type="Pfam" id="PF00146">
    <property type="entry name" value="NADHdh"/>
    <property type="match status" value="1"/>
</dbReference>
<dbReference type="HAMAP" id="MF_01350">
    <property type="entry name" value="NDH1_NuoH"/>
    <property type="match status" value="1"/>
</dbReference>
<gene>
    <name evidence="10" type="primary">ND1</name>
</gene>
<keyword evidence="4 7" id="KW-0812">Transmembrane</keyword>